<dbReference type="PANTHER" id="PTHR19271">
    <property type="entry name" value="CYTOCHROME B"/>
    <property type="match status" value="1"/>
</dbReference>
<evidence type="ECO:0000256" key="4">
    <source>
        <dbReference type="ARBA" id="ARBA00013531"/>
    </source>
</evidence>
<dbReference type="InterPro" id="IPR005797">
    <property type="entry name" value="Cyt_b/b6_N"/>
</dbReference>
<evidence type="ECO:0000256" key="12">
    <source>
        <dbReference type="ARBA" id="ARBA00022989"/>
    </source>
</evidence>
<dbReference type="Pfam" id="PF00033">
    <property type="entry name" value="Cytochrome_B"/>
    <property type="match status" value="1"/>
</dbReference>
<keyword evidence="7 20" id="KW-0679">Respiratory chain</keyword>
<dbReference type="InterPro" id="IPR048259">
    <property type="entry name" value="Cytochrome_b_N_euk/bac"/>
</dbReference>
<feature type="transmembrane region" description="Helical" evidence="20">
    <location>
        <begin position="289"/>
        <end position="308"/>
    </location>
</feature>
<feature type="transmembrane region" description="Helical" evidence="20">
    <location>
        <begin position="230"/>
        <end position="249"/>
    </location>
</feature>
<evidence type="ECO:0000256" key="15">
    <source>
        <dbReference type="ARBA" id="ARBA00023128"/>
    </source>
</evidence>
<dbReference type="InterPro" id="IPR027387">
    <property type="entry name" value="Cytb/b6-like_sf"/>
</dbReference>
<keyword evidence="9 19" id="KW-0479">Metal-binding</keyword>
<protein>
    <recommendedName>
        <fullName evidence="4 20">Cytochrome b</fullName>
    </recommendedName>
</protein>
<feature type="binding site" description="axial binding residue" evidence="19">
    <location>
        <position position="183"/>
    </location>
    <ligand>
        <name>heme b</name>
        <dbReference type="ChEBI" id="CHEBI:60344"/>
        <label>b562</label>
    </ligand>
    <ligandPart>
        <name>Fe</name>
        <dbReference type="ChEBI" id="CHEBI:18248"/>
    </ligandPart>
</feature>
<evidence type="ECO:0000256" key="2">
    <source>
        <dbReference type="ARBA" id="ARBA00004448"/>
    </source>
</evidence>
<dbReference type="InterPro" id="IPR016174">
    <property type="entry name" value="Di-haem_cyt_TM"/>
</dbReference>
<feature type="transmembrane region" description="Helical" evidence="20">
    <location>
        <begin position="114"/>
        <end position="134"/>
    </location>
</feature>
<evidence type="ECO:0000256" key="20">
    <source>
        <dbReference type="RuleBase" id="RU362117"/>
    </source>
</evidence>
<dbReference type="InterPro" id="IPR036150">
    <property type="entry name" value="Cyt_b/b6_C_sf"/>
</dbReference>
<dbReference type="SUPFAM" id="SSF81648">
    <property type="entry name" value="a domain/subunit of cytochrome bc1 complex (Ubiquinol-cytochrome c reductase)"/>
    <property type="match status" value="1"/>
</dbReference>
<name>A0A346RGI0_9COLE</name>
<evidence type="ECO:0000256" key="17">
    <source>
        <dbReference type="ARBA" id="ARBA00061233"/>
    </source>
</evidence>
<feature type="transmembrane region" description="Helical" evidence="20">
    <location>
        <begin position="178"/>
        <end position="201"/>
    </location>
</feature>
<keyword evidence="10" id="KW-0999">Mitochondrion inner membrane</keyword>
<feature type="transmembrane region" description="Helical" evidence="20">
    <location>
        <begin position="31"/>
        <end position="57"/>
    </location>
</feature>
<keyword evidence="11 20" id="KW-0249">Electron transport</keyword>
<evidence type="ECO:0000259" key="21">
    <source>
        <dbReference type="PROSITE" id="PS51002"/>
    </source>
</evidence>
<evidence type="ECO:0000256" key="5">
    <source>
        <dbReference type="ARBA" id="ARBA00022448"/>
    </source>
</evidence>
<dbReference type="AlphaFoldDB" id="A0A346RGI0"/>
<reference evidence="23" key="1">
    <citation type="journal article" date="2018" name="J. ISSAAS">
        <title>The contribution of mitochondrial metagenomics to large-scale data mining and phylogenetic analysis of Coleoptera.</title>
        <authorList>
            <person name="Miller K."/>
            <person name="Linard B."/>
            <person name="Motyka M."/>
            <person name="Bocek M."/>
            <person name="Vogler A.P."/>
        </authorList>
    </citation>
    <scope>NUCLEOTIDE SEQUENCE</scope>
</reference>
<dbReference type="PROSITE" id="PS51002">
    <property type="entry name" value="CYTB_NTER"/>
    <property type="match status" value="1"/>
</dbReference>
<dbReference type="InterPro" id="IPR005798">
    <property type="entry name" value="Cyt_b/b6_C"/>
</dbReference>
<feature type="binding site" description="axial binding residue" evidence="19">
    <location>
        <position position="84"/>
    </location>
    <ligand>
        <name>heme b</name>
        <dbReference type="ChEBI" id="CHEBI:60344"/>
        <label>b562</label>
    </ligand>
    <ligandPart>
        <name>Fe</name>
        <dbReference type="ChEBI" id="CHEBI:18248"/>
    </ligandPart>
</feature>
<comment type="function">
    <text evidence="1 20">Component of the ubiquinol-cytochrome c reductase complex (complex III or cytochrome b-c1 complex) that is part of the mitochondrial respiratory chain. The b-c1 complex mediates electron transfer from ubiquinol to cytochrome c. Contributes to the generation of a proton gradient across the mitochondrial membrane that is then used for ATP synthesis.</text>
</comment>
<comment type="cofactor">
    <cofactor evidence="20">
        <name>heme b</name>
        <dbReference type="ChEBI" id="CHEBI:60344"/>
    </cofactor>
    <text evidence="20">Binds 2 heme groups non-covalently.</text>
</comment>
<evidence type="ECO:0000256" key="18">
    <source>
        <dbReference type="PIRSR" id="PIRSR038885-1"/>
    </source>
</evidence>
<dbReference type="PROSITE" id="PS51003">
    <property type="entry name" value="CYTB_CTER"/>
    <property type="match status" value="1"/>
</dbReference>
<feature type="binding site" description="axial binding residue" evidence="19">
    <location>
        <position position="197"/>
    </location>
    <ligand>
        <name>heme b</name>
        <dbReference type="ChEBI" id="CHEBI:60344"/>
        <label>b566</label>
    </ligand>
    <ligandPart>
        <name>Fe</name>
        <dbReference type="ChEBI" id="CHEBI:18248"/>
    </ligandPart>
</feature>
<keyword evidence="8 20" id="KW-0812">Transmembrane</keyword>
<dbReference type="InterPro" id="IPR030689">
    <property type="entry name" value="Cytochrome_b"/>
</dbReference>
<dbReference type="PIRSF" id="PIRSF038885">
    <property type="entry name" value="COB"/>
    <property type="match status" value="1"/>
</dbReference>
<dbReference type="GO" id="GO:0046872">
    <property type="term" value="F:metal ion binding"/>
    <property type="evidence" value="ECO:0007669"/>
    <property type="project" value="UniProtKB-UniRule"/>
</dbReference>
<evidence type="ECO:0000256" key="7">
    <source>
        <dbReference type="ARBA" id="ARBA00022660"/>
    </source>
</evidence>
<keyword evidence="13 19" id="KW-0408">Iron</keyword>
<dbReference type="GO" id="GO:0008121">
    <property type="term" value="F:quinol-cytochrome-c reductase activity"/>
    <property type="evidence" value="ECO:0007669"/>
    <property type="project" value="InterPro"/>
</dbReference>
<evidence type="ECO:0000256" key="10">
    <source>
        <dbReference type="ARBA" id="ARBA00022792"/>
    </source>
</evidence>
<keyword evidence="15 20" id="KW-0496">Mitochondrion</keyword>
<evidence type="ECO:0000256" key="3">
    <source>
        <dbReference type="ARBA" id="ARBA00011649"/>
    </source>
</evidence>
<organism evidence="23">
    <name type="scientific">Coleoptera sp. 12 KM-2017</name>
    <dbReference type="NCBI Taxonomy" id="2219315"/>
    <lineage>
        <taxon>Eukaryota</taxon>
        <taxon>Metazoa</taxon>
        <taxon>Ecdysozoa</taxon>
        <taxon>Arthropoda</taxon>
        <taxon>Hexapoda</taxon>
        <taxon>Insecta</taxon>
        <taxon>Pterygota</taxon>
        <taxon>Neoptera</taxon>
        <taxon>Endopterygota</taxon>
        <taxon>Coleoptera</taxon>
    </lineage>
</organism>
<comment type="subcellular location">
    <subcellularLocation>
        <location evidence="2">Mitochondrion inner membrane</location>
        <topology evidence="2">Multi-pass membrane protein</topology>
    </subcellularLocation>
</comment>
<feature type="transmembrane region" description="Helical" evidence="20">
    <location>
        <begin position="141"/>
        <end position="166"/>
    </location>
</feature>
<gene>
    <name evidence="23" type="primary">cytb</name>
</gene>
<evidence type="ECO:0000256" key="6">
    <source>
        <dbReference type="ARBA" id="ARBA00022617"/>
    </source>
</evidence>
<dbReference type="SUPFAM" id="SSF81342">
    <property type="entry name" value="Transmembrane di-heme cytochromes"/>
    <property type="match status" value="1"/>
</dbReference>
<proteinExistence type="inferred from homology"/>
<dbReference type="Pfam" id="PF00032">
    <property type="entry name" value="Cytochrom_B_C"/>
    <property type="match status" value="1"/>
</dbReference>
<dbReference type="GO" id="GO:0045275">
    <property type="term" value="C:respiratory chain complex III"/>
    <property type="evidence" value="ECO:0007669"/>
    <property type="project" value="InterPro"/>
</dbReference>
<feature type="binding site" evidence="18">
    <location>
        <position position="202"/>
    </location>
    <ligand>
        <name>a ubiquinone</name>
        <dbReference type="ChEBI" id="CHEBI:16389"/>
    </ligand>
</feature>
<evidence type="ECO:0000256" key="11">
    <source>
        <dbReference type="ARBA" id="ARBA00022982"/>
    </source>
</evidence>
<dbReference type="CDD" id="cd00284">
    <property type="entry name" value="Cytochrome_b_N"/>
    <property type="match status" value="1"/>
</dbReference>
<evidence type="ECO:0000256" key="9">
    <source>
        <dbReference type="ARBA" id="ARBA00022723"/>
    </source>
</evidence>
<dbReference type="FunFam" id="1.20.810.10:FF:000002">
    <property type="entry name" value="Cytochrome b"/>
    <property type="match status" value="1"/>
</dbReference>
<evidence type="ECO:0000313" key="23">
    <source>
        <dbReference type="EMBL" id="AXS65177.1"/>
    </source>
</evidence>
<evidence type="ECO:0000256" key="16">
    <source>
        <dbReference type="ARBA" id="ARBA00023136"/>
    </source>
</evidence>
<evidence type="ECO:0000256" key="19">
    <source>
        <dbReference type="PIRSR" id="PIRSR038885-2"/>
    </source>
</evidence>
<dbReference type="PANTHER" id="PTHR19271:SF16">
    <property type="entry name" value="CYTOCHROME B"/>
    <property type="match status" value="1"/>
</dbReference>
<dbReference type="GO" id="GO:0016491">
    <property type="term" value="F:oxidoreductase activity"/>
    <property type="evidence" value="ECO:0007669"/>
    <property type="project" value="UniProtKB-UniRule"/>
</dbReference>
<dbReference type="InterPro" id="IPR048260">
    <property type="entry name" value="Cytochrome_b_C_euk/bac"/>
</dbReference>
<sequence length="379" mass="43397">MKMPLRKSNPLLKIMNNSLVDLPSPSNISSLWNFGSLLGLCLIIQIITGLFLAMHYCPSIDLAFNSVTHICRDVNYGWLLRTLHANGASFFFICLYIHIGRGIYYNSYTLKETWMIGVTIFFLVMATAFLGYVLPWGQMSFWGATVITNLLSAIPYLGNTIVQWVWGGFAVDNATLTRFFALHFLLPFIVSAFVMIHLLFLHQTGSNNPLGTNSNLDKLPFHPFFSFKDMIGFIILLMMLILLTLHNPYLLGDPDNFTPANPLVTPVHIQPEWYFLFAYAILRSIPNKLGGVIALVLSIAILYILPFMKINKFLSNQFYPLNKFLFWMLLTIIILLTWIGARPVEDPYILIGQILTILYFSFYLLNPLFMKIQNYILFK</sequence>
<feature type="transmembrane region" description="Helical" evidence="20">
    <location>
        <begin position="320"/>
        <end position="341"/>
    </location>
</feature>
<feature type="transmembrane region" description="Helical" evidence="20">
    <location>
        <begin position="347"/>
        <end position="369"/>
    </location>
</feature>
<keyword evidence="6 19" id="KW-0349">Heme</keyword>
<keyword evidence="12 20" id="KW-1133">Transmembrane helix</keyword>
<feature type="binding site" description="axial binding residue" evidence="19">
    <location>
        <position position="98"/>
    </location>
    <ligand>
        <name>heme b</name>
        <dbReference type="ChEBI" id="CHEBI:60344"/>
        <label>b566</label>
    </ligand>
    <ligandPart>
        <name>Fe</name>
        <dbReference type="ChEBI" id="CHEBI:18248"/>
    </ligandPart>
</feature>
<feature type="transmembrane region" description="Helical" evidence="20">
    <location>
        <begin position="78"/>
        <end position="99"/>
    </location>
</feature>
<dbReference type="EMBL" id="MG193371">
    <property type="protein sequence ID" value="AXS65177.1"/>
    <property type="molecule type" value="Genomic_DNA"/>
</dbReference>
<comment type="similarity">
    <text evidence="17 20">Belongs to the cytochrome b family.</text>
</comment>
<comment type="subunit">
    <text evidence="3">The main subunits of complex b-c1 are: cytochrome b, cytochrome c1 and the Rieske protein.</text>
</comment>
<dbReference type="Gene3D" id="1.20.810.10">
    <property type="entry name" value="Cytochrome Bc1 Complex, Chain C"/>
    <property type="match status" value="1"/>
</dbReference>
<feature type="domain" description="Cytochrome b/b6 N-terminal region profile" evidence="21">
    <location>
        <begin position="1"/>
        <end position="210"/>
    </location>
</feature>
<keyword evidence="5 20" id="KW-0813">Transport</keyword>
<evidence type="ECO:0000256" key="1">
    <source>
        <dbReference type="ARBA" id="ARBA00002566"/>
    </source>
</evidence>
<dbReference type="GO" id="GO:0005743">
    <property type="term" value="C:mitochondrial inner membrane"/>
    <property type="evidence" value="ECO:0007669"/>
    <property type="project" value="UniProtKB-SubCell"/>
</dbReference>
<comment type="cofactor">
    <cofactor evidence="19">
        <name>heme</name>
        <dbReference type="ChEBI" id="CHEBI:30413"/>
    </cofactor>
    <text evidence="19">Binds 2 heme groups non-covalently.</text>
</comment>
<keyword evidence="16 20" id="KW-0472">Membrane</keyword>
<accession>A0A346RGI0</accession>
<evidence type="ECO:0000256" key="14">
    <source>
        <dbReference type="ARBA" id="ARBA00023075"/>
    </source>
</evidence>
<dbReference type="CDD" id="cd00290">
    <property type="entry name" value="cytochrome_b_C"/>
    <property type="match status" value="1"/>
</dbReference>
<dbReference type="GO" id="GO:0006122">
    <property type="term" value="P:mitochondrial electron transport, ubiquinol to cytochrome c"/>
    <property type="evidence" value="ECO:0007669"/>
    <property type="project" value="TreeGrafter"/>
</dbReference>
<evidence type="ECO:0000256" key="13">
    <source>
        <dbReference type="ARBA" id="ARBA00023004"/>
    </source>
</evidence>
<feature type="domain" description="Cytochrome b/b6 C-terminal region profile" evidence="22">
    <location>
        <begin position="211"/>
        <end position="379"/>
    </location>
</feature>
<keyword evidence="14" id="KW-0830">Ubiquinone</keyword>
<geneLocation type="mitochondrion" evidence="23"/>
<evidence type="ECO:0000259" key="22">
    <source>
        <dbReference type="PROSITE" id="PS51003"/>
    </source>
</evidence>
<evidence type="ECO:0000256" key="8">
    <source>
        <dbReference type="ARBA" id="ARBA00022692"/>
    </source>
</evidence>